<dbReference type="AlphaFoldDB" id="A0A5K3EFS0"/>
<organism evidence="2">
    <name type="scientific">Mesocestoides corti</name>
    <name type="common">Flatworm</name>
    <dbReference type="NCBI Taxonomy" id="53468"/>
    <lineage>
        <taxon>Eukaryota</taxon>
        <taxon>Metazoa</taxon>
        <taxon>Spiralia</taxon>
        <taxon>Lophotrochozoa</taxon>
        <taxon>Platyhelminthes</taxon>
        <taxon>Cestoda</taxon>
        <taxon>Eucestoda</taxon>
        <taxon>Cyclophyllidea</taxon>
        <taxon>Mesocestoididae</taxon>
        <taxon>Mesocestoides</taxon>
    </lineage>
</organism>
<protein>
    <submittedName>
        <fullName evidence="2">Mobilization protein</fullName>
    </submittedName>
</protein>
<dbReference type="WBParaSite" id="MCU_000216-RA">
    <property type="protein sequence ID" value="MCU_000216-RA"/>
    <property type="gene ID" value="MCU_000216"/>
</dbReference>
<name>A0A5K3EFS0_MESCO</name>
<feature type="region of interest" description="Disordered" evidence="1">
    <location>
        <begin position="56"/>
        <end position="77"/>
    </location>
</feature>
<evidence type="ECO:0000313" key="2">
    <source>
        <dbReference type="WBParaSite" id="MCU_000216-RA"/>
    </source>
</evidence>
<proteinExistence type="predicted"/>
<accession>A0A5K3EFS0</accession>
<sequence length="125" mass="14339">MSQRFKQTLKVLDNPVVGKSFTNIPGREIQLINFEKRCALAAMHLQNEEEEMKRRLEGGQWATESRKQAGPWRSQAEKRWQSVRTIVPPAVALHNFAKSGNAMDALEQKILNIDEKLEKLQRLVG</sequence>
<reference evidence="2" key="1">
    <citation type="submission" date="2019-11" db="UniProtKB">
        <authorList>
            <consortium name="WormBaseParasite"/>
        </authorList>
    </citation>
    <scope>IDENTIFICATION</scope>
</reference>
<evidence type="ECO:0000256" key="1">
    <source>
        <dbReference type="SAM" id="MobiDB-lite"/>
    </source>
</evidence>